<dbReference type="Proteomes" id="UP000003793">
    <property type="component" value="Unassembled WGS sequence"/>
</dbReference>
<sequence length="92" mass="11145">MSKIPKEIVDKIEQRNKLNEEIETWCKENLDMDGMNSDCSDITDHHTGNEQGSDKCKEWCDQWTGYCEDNYHGHYYWETEYPGKYLHMEFWI</sequence>
<evidence type="ECO:0000313" key="2">
    <source>
        <dbReference type="Proteomes" id="UP000003793"/>
    </source>
</evidence>
<reference evidence="1 2" key="2">
    <citation type="submission" date="2009-03" db="EMBL/GenBank/DDBJ databases">
        <title>Draft genome sequence of Coprococcus comes (ATCC 27758).</title>
        <authorList>
            <person name="Sudarsanam P."/>
            <person name="Ley R."/>
            <person name="Guruge J."/>
            <person name="Turnbaugh P.J."/>
            <person name="Mahowald M."/>
            <person name="Liep D."/>
            <person name="Gordon J."/>
        </authorList>
    </citation>
    <scope>NUCLEOTIDE SEQUENCE [LARGE SCALE GENOMIC DNA]</scope>
    <source>
        <strain evidence="1 2">ATCC 27758</strain>
    </source>
</reference>
<name>C0BA22_9FIRM</name>
<dbReference type="RefSeq" id="WP_008375390.1">
    <property type="nucleotide sequence ID" value="NZ_CP102277.1"/>
</dbReference>
<comment type="caution">
    <text evidence="1">The sequence shown here is derived from an EMBL/GenBank/DDBJ whole genome shotgun (WGS) entry which is preliminary data.</text>
</comment>
<evidence type="ECO:0000313" key="1">
    <source>
        <dbReference type="EMBL" id="EEG89664.1"/>
    </source>
</evidence>
<accession>C0BA22</accession>
<protein>
    <submittedName>
        <fullName evidence="1">Uncharacterized protein</fullName>
    </submittedName>
</protein>
<dbReference type="HOGENOM" id="CLU_2408203_0_0_9"/>
<organism evidence="1 2">
    <name type="scientific">Coprococcus comes ATCC 27758</name>
    <dbReference type="NCBI Taxonomy" id="470146"/>
    <lineage>
        <taxon>Bacteria</taxon>
        <taxon>Bacillati</taxon>
        <taxon>Bacillota</taxon>
        <taxon>Clostridia</taxon>
        <taxon>Lachnospirales</taxon>
        <taxon>Lachnospiraceae</taxon>
        <taxon>Coprococcus</taxon>
    </lineage>
</organism>
<gene>
    <name evidence="1" type="ORF">COPCOM_02649</name>
</gene>
<dbReference type="AlphaFoldDB" id="C0BA22"/>
<proteinExistence type="predicted"/>
<dbReference type="GeneID" id="92825015"/>
<reference evidence="1 2" key="1">
    <citation type="submission" date="2009-02" db="EMBL/GenBank/DDBJ databases">
        <authorList>
            <person name="Fulton L."/>
            <person name="Clifton S."/>
            <person name="Fulton B."/>
            <person name="Xu J."/>
            <person name="Minx P."/>
            <person name="Pepin K.H."/>
            <person name="Johnson M."/>
            <person name="Bhonagiri V."/>
            <person name="Nash W.E."/>
            <person name="Mardis E.R."/>
            <person name="Wilson R.K."/>
        </authorList>
    </citation>
    <scope>NUCLEOTIDE SEQUENCE [LARGE SCALE GENOMIC DNA]</scope>
    <source>
        <strain evidence="1 2">ATCC 27758</strain>
    </source>
</reference>
<dbReference type="EMBL" id="ABVR01000041">
    <property type="protein sequence ID" value="EEG89664.1"/>
    <property type="molecule type" value="Genomic_DNA"/>
</dbReference>